<dbReference type="EMBL" id="KZ613963">
    <property type="protein sequence ID" value="PMD31266.1"/>
    <property type="molecule type" value="Genomic_DNA"/>
</dbReference>
<reference evidence="2 3" key="1">
    <citation type="submission" date="2016-04" db="EMBL/GenBank/DDBJ databases">
        <title>A degradative enzymes factory behind the ericoid mycorrhizal symbiosis.</title>
        <authorList>
            <consortium name="DOE Joint Genome Institute"/>
            <person name="Martino E."/>
            <person name="Morin E."/>
            <person name="Grelet G."/>
            <person name="Kuo A."/>
            <person name="Kohler A."/>
            <person name="Daghino S."/>
            <person name="Barry K."/>
            <person name="Choi C."/>
            <person name="Cichocki N."/>
            <person name="Clum A."/>
            <person name="Copeland A."/>
            <person name="Hainaut M."/>
            <person name="Haridas S."/>
            <person name="Labutti K."/>
            <person name="Lindquist E."/>
            <person name="Lipzen A."/>
            <person name="Khouja H.-R."/>
            <person name="Murat C."/>
            <person name="Ohm R."/>
            <person name="Olson A."/>
            <person name="Spatafora J."/>
            <person name="Veneault-Fourrey C."/>
            <person name="Henrissat B."/>
            <person name="Grigoriev I."/>
            <person name="Martin F."/>
            <person name="Perotto S."/>
        </authorList>
    </citation>
    <scope>NUCLEOTIDE SEQUENCE [LARGE SCALE GENOMIC DNA]</scope>
    <source>
        <strain evidence="2 3">F</strain>
    </source>
</reference>
<protein>
    <submittedName>
        <fullName evidence="2">Uncharacterized protein</fullName>
    </submittedName>
</protein>
<name>A0A2J6QYB6_HYAVF</name>
<evidence type="ECO:0000256" key="1">
    <source>
        <dbReference type="SAM" id="MobiDB-lite"/>
    </source>
</evidence>
<evidence type="ECO:0000313" key="3">
    <source>
        <dbReference type="Proteomes" id="UP000235786"/>
    </source>
</evidence>
<dbReference type="OrthoDB" id="3565036at2759"/>
<dbReference type="Proteomes" id="UP000235786">
    <property type="component" value="Unassembled WGS sequence"/>
</dbReference>
<organism evidence="2 3">
    <name type="scientific">Hyaloscypha variabilis (strain UAMH 11265 / GT02V1 / F)</name>
    <name type="common">Meliniomyces variabilis</name>
    <dbReference type="NCBI Taxonomy" id="1149755"/>
    <lineage>
        <taxon>Eukaryota</taxon>
        <taxon>Fungi</taxon>
        <taxon>Dikarya</taxon>
        <taxon>Ascomycota</taxon>
        <taxon>Pezizomycotina</taxon>
        <taxon>Leotiomycetes</taxon>
        <taxon>Helotiales</taxon>
        <taxon>Hyaloscyphaceae</taxon>
        <taxon>Hyaloscypha</taxon>
        <taxon>Hyaloscypha variabilis</taxon>
    </lineage>
</organism>
<keyword evidence="3" id="KW-1185">Reference proteome</keyword>
<feature type="region of interest" description="Disordered" evidence="1">
    <location>
        <begin position="350"/>
        <end position="386"/>
    </location>
</feature>
<sequence>MESPTEGSMASKVSANVEPSALNVEQEVLQSNMACPGMTRKEDNAHSSTEIFDHQALRPAIEESPFKETSASGATRLAYNTGYGDFCFGRLTDRFQSIAEIRDKIYGLLLDPLFIHSPDSKSCYILMYLDEDDNANLHPSRRSTYNLTIVVYKNNDKLYEDNHDYFFIEWLRQAATVSTHFQAELGRLIWSNVHIHTNGHPEDMWLLPQMIYERPAACQGINSLCLDLDMQCSDSETWESDEFGEWCASISKGLAVEELEFFIIIEGKQFLDLAKCHGRYSGIAASKCLRAKKTFRVEFSILPDSSFPSNRDEEKYAEELENPLEQVRDHIDEFAVANIVDQSSDIYQTNAGNLNTRSTQQATKEENDAKVQPTNDQENKIKSPDPTHYSINQQCVICQQKAHAIAMTSMVDDMRYGIRYGNFIFEPMTTAERNSPDFLARSSNCPFEESGGFTRVGTFNFTGLPIEINNMILNLLICPLIDKNGGTIHVKLAMPGTVPLP</sequence>
<dbReference type="AlphaFoldDB" id="A0A2J6QYB6"/>
<accession>A0A2J6QYB6</accession>
<feature type="compositionally biased region" description="Polar residues" evidence="1">
    <location>
        <begin position="350"/>
        <end position="362"/>
    </location>
</feature>
<evidence type="ECO:0000313" key="2">
    <source>
        <dbReference type="EMBL" id="PMD31266.1"/>
    </source>
</evidence>
<gene>
    <name evidence="2" type="ORF">L207DRAFT_591732</name>
</gene>
<proteinExistence type="predicted"/>